<proteinExistence type="predicted"/>
<evidence type="ECO:0000313" key="2">
    <source>
        <dbReference type="Proteomes" id="UP000244930"/>
    </source>
</evidence>
<dbReference type="Pfam" id="PF09506">
    <property type="entry name" value="Salt_tol_Pase"/>
    <property type="match status" value="1"/>
</dbReference>
<protein>
    <submittedName>
        <fullName evidence="1">Glucosylglycerol 3-phosphatase</fullName>
    </submittedName>
</protein>
<dbReference type="InterPro" id="IPR012765">
    <property type="entry name" value="GGPPase"/>
</dbReference>
<dbReference type="KEGG" id="acom:CEW83_16205"/>
<dbReference type="RefSeq" id="WP_108950264.1">
    <property type="nucleotide sequence ID" value="NZ_CP022187.1"/>
</dbReference>
<sequence length="425" mass="45866">MTHAAPAFSLDHAGLLGALAAHDRLLIIQDLDGVCMGLVRDPLTRSIESRYVEAARRLAGQFYVLTNGEHVGRRGVNDIVDKALDVPADAQDHGLYLPGLAAGGVQFQDRYGAVSHPGVSDDELAFLQAVPARAERFLRELLATAPFGLDAGEIDDAVASTVLDNIASPTININQLYHRFGAQPARYRQLQQAVEAFMDGLQSEAASAGLEQAFFVHLAPNLGTDAQGRERIRHGDASSAGTTDFQFMIRGAVKEVGVLVILNQYYFEHTGHYPLGEHFNARQAPRDHGELLQLARTHFDPAHMPLIVGVGDTVTSSTQTVDGQRLQLRGGSDRGFLTLVQALGETFGAGSTVIYIDSSGGEVRRPGLDASHLQLHAADPALEPWPALEGITDPADPLRLDFVFCGGHAQYVPFFCALAERRAPR</sequence>
<dbReference type="AlphaFoldDB" id="A0A2U8GVV8"/>
<evidence type="ECO:0000313" key="1">
    <source>
        <dbReference type="EMBL" id="AWI76565.1"/>
    </source>
</evidence>
<name>A0A2U8GVV8_9RHOO</name>
<reference evidence="1 2" key="1">
    <citation type="submission" date="2017-06" db="EMBL/GenBank/DDBJ databases">
        <title>Azoarcus.</title>
        <authorList>
            <person name="Woo J.-H."/>
            <person name="Kim H.-S."/>
        </authorList>
    </citation>
    <scope>NUCLEOTIDE SEQUENCE [LARGE SCALE GENOMIC DNA]</scope>
    <source>
        <strain evidence="1 2">TSPY31</strain>
    </source>
</reference>
<dbReference type="GO" id="GO:0050530">
    <property type="term" value="F:glucosylglycerol 3-phosphatase activity"/>
    <property type="evidence" value="ECO:0007669"/>
    <property type="project" value="InterPro"/>
</dbReference>
<dbReference type="EMBL" id="CP022187">
    <property type="protein sequence ID" value="AWI76565.1"/>
    <property type="molecule type" value="Genomic_DNA"/>
</dbReference>
<gene>
    <name evidence="1" type="primary">stpA</name>
    <name evidence="1" type="ORF">CEW83_16205</name>
</gene>
<dbReference type="Proteomes" id="UP000244930">
    <property type="component" value="Chromosome"/>
</dbReference>
<accession>A0A2U8GVV8</accession>
<organism evidence="1 2">
    <name type="scientific">Parazoarcus communis</name>
    <dbReference type="NCBI Taxonomy" id="41977"/>
    <lineage>
        <taxon>Bacteria</taxon>
        <taxon>Pseudomonadati</taxon>
        <taxon>Pseudomonadota</taxon>
        <taxon>Betaproteobacteria</taxon>
        <taxon>Rhodocyclales</taxon>
        <taxon>Zoogloeaceae</taxon>
        <taxon>Parazoarcus</taxon>
    </lineage>
</organism>
<dbReference type="NCBIfam" id="TIGR02399">
    <property type="entry name" value="salt_tol_Pase"/>
    <property type="match status" value="1"/>
</dbReference>
<keyword evidence="2" id="KW-1185">Reference proteome</keyword>